<dbReference type="GeneID" id="98298548"/>
<dbReference type="PIRSF" id="PIRSF036458">
    <property type="entry name" value="Butyrate_kin"/>
    <property type="match status" value="1"/>
</dbReference>
<evidence type="ECO:0000256" key="8">
    <source>
        <dbReference type="ARBA" id="ARBA00048596"/>
    </source>
</evidence>
<keyword evidence="7 9" id="KW-0067">ATP-binding</keyword>
<protein>
    <recommendedName>
        <fullName evidence="9">Probable butyrate kinase</fullName>
        <shortName evidence="9">BK</shortName>
        <ecNumber evidence="9">2.7.2.7</ecNumber>
    </recommendedName>
    <alternativeName>
        <fullName evidence="9">Branched-chain carboxylic acid kinase</fullName>
    </alternativeName>
</protein>
<proteinExistence type="inferred from homology"/>
<dbReference type="Pfam" id="PF00871">
    <property type="entry name" value="Acetate_kinase"/>
    <property type="match status" value="1"/>
</dbReference>
<dbReference type="PRINTS" id="PR00471">
    <property type="entry name" value="ACETATEKNASE"/>
</dbReference>
<keyword evidence="12" id="KW-1185">Reference proteome</keyword>
<accession>A0A2K4FAI2</accession>
<dbReference type="NCBIfam" id="NF002834">
    <property type="entry name" value="PRK03011.1-5"/>
    <property type="match status" value="1"/>
</dbReference>
<dbReference type="PROSITE" id="PS01075">
    <property type="entry name" value="ACETATE_KINASE_1"/>
    <property type="match status" value="1"/>
</dbReference>
<keyword evidence="3 9" id="KW-0963">Cytoplasm</keyword>
<evidence type="ECO:0000313" key="12">
    <source>
        <dbReference type="Proteomes" id="UP000242712"/>
    </source>
</evidence>
<dbReference type="RefSeq" id="WP_103372079.1">
    <property type="nucleotide sequence ID" value="NZ_CBCRVO010000002.1"/>
</dbReference>
<dbReference type="GO" id="GO:0047761">
    <property type="term" value="F:butyrate kinase activity"/>
    <property type="evidence" value="ECO:0007669"/>
    <property type="project" value="UniProtKB-UniRule"/>
</dbReference>
<comment type="subcellular location">
    <subcellularLocation>
        <location evidence="1 9">Cytoplasm</location>
    </subcellularLocation>
</comment>
<evidence type="ECO:0000256" key="5">
    <source>
        <dbReference type="ARBA" id="ARBA00022741"/>
    </source>
</evidence>
<evidence type="ECO:0000256" key="9">
    <source>
        <dbReference type="HAMAP-Rule" id="MF_00542"/>
    </source>
</evidence>
<evidence type="ECO:0000256" key="7">
    <source>
        <dbReference type="ARBA" id="ARBA00022840"/>
    </source>
</evidence>
<comment type="catalytic activity">
    <reaction evidence="8 9">
        <text>butanoate + ATP = butanoyl phosphate + ADP</text>
        <dbReference type="Rhea" id="RHEA:13585"/>
        <dbReference type="ChEBI" id="CHEBI:17968"/>
        <dbReference type="ChEBI" id="CHEBI:30616"/>
        <dbReference type="ChEBI" id="CHEBI:58079"/>
        <dbReference type="ChEBI" id="CHEBI:456216"/>
        <dbReference type="EC" id="2.7.2.7"/>
    </reaction>
</comment>
<dbReference type="CDD" id="cd24011">
    <property type="entry name" value="ASKHA_NBD_BK"/>
    <property type="match status" value="1"/>
</dbReference>
<dbReference type="EMBL" id="PPPX01000016">
    <property type="protein sequence ID" value="POA08283.1"/>
    <property type="molecule type" value="Genomic_DNA"/>
</dbReference>
<comment type="similarity">
    <text evidence="2 9 10">Belongs to the acetokinase family.</text>
</comment>
<dbReference type="AlphaFoldDB" id="A0A2K4FAI2"/>
<organism evidence="11 12">
    <name type="scientific">Staphylococcus argensis</name>
    <dbReference type="NCBI Taxonomy" id="1607738"/>
    <lineage>
        <taxon>Bacteria</taxon>
        <taxon>Bacillati</taxon>
        <taxon>Bacillota</taxon>
        <taxon>Bacilli</taxon>
        <taxon>Bacillales</taxon>
        <taxon>Staphylococcaceae</taxon>
        <taxon>Staphylococcus</taxon>
    </lineage>
</organism>
<dbReference type="PANTHER" id="PTHR21060:SF3">
    <property type="entry name" value="BUTYRATE KINASE 2-RELATED"/>
    <property type="match status" value="1"/>
</dbReference>
<evidence type="ECO:0000256" key="1">
    <source>
        <dbReference type="ARBA" id="ARBA00004496"/>
    </source>
</evidence>
<gene>
    <name evidence="9 11" type="primary">buk</name>
    <name evidence="11" type="ORF">CD039_09320</name>
</gene>
<dbReference type="GO" id="GO:0005524">
    <property type="term" value="F:ATP binding"/>
    <property type="evidence" value="ECO:0007669"/>
    <property type="project" value="UniProtKB-KW"/>
</dbReference>
<dbReference type="NCBIfam" id="TIGR02707">
    <property type="entry name" value="butyr_kinase"/>
    <property type="match status" value="1"/>
</dbReference>
<dbReference type="OrthoDB" id="9771859at2"/>
<keyword evidence="4 9" id="KW-0808">Transferase</keyword>
<evidence type="ECO:0000256" key="6">
    <source>
        <dbReference type="ARBA" id="ARBA00022777"/>
    </source>
</evidence>
<dbReference type="EC" id="2.7.2.7" evidence="9"/>
<keyword evidence="5 9" id="KW-0547">Nucleotide-binding</keyword>
<dbReference type="GO" id="GO:0006083">
    <property type="term" value="P:acetate metabolic process"/>
    <property type="evidence" value="ECO:0007669"/>
    <property type="project" value="TreeGrafter"/>
</dbReference>
<dbReference type="InterPro" id="IPR000890">
    <property type="entry name" value="Aliphatic_acid_kin_short-chain"/>
</dbReference>
<reference evidence="11 12" key="1">
    <citation type="submission" date="2017-08" db="EMBL/GenBank/DDBJ databases">
        <title>Draft genome sequences of 64 type strains of genus Staph aureus.</title>
        <authorList>
            <person name="Cole K."/>
            <person name="Golubchik T."/>
            <person name="Russell J."/>
            <person name="Foster D."/>
            <person name="Llewelyn M."/>
            <person name="Wilson D."/>
            <person name="Crook D."/>
            <person name="Paul J."/>
        </authorList>
    </citation>
    <scope>NUCLEOTIDE SEQUENCE [LARGE SCALE GENOMIC DNA]</scope>
    <source>
        <strain evidence="11 12">DSM 29875</strain>
    </source>
</reference>
<dbReference type="Gene3D" id="3.30.420.40">
    <property type="match status" value="2"/>
</dbReference>
<sequence length="353" mass="38645">MRLVLVLNLGSTTSKFALYEDRECVVNETIAHELAVTQLPLTEQAPKRQATIERRVEEAGYHFEDVDAIACRGGLVKPIEGGVYHVDAHLYDELKAFKYGIHASNLSGMMGYQLAQKFNIPVFTIDPPVTDELMPIARITGIKGVERISRFHALNQKGVARKYAAQVGQDYPDVNVIVAHMGGGITVGAHVHGKVIDVNEGLEGEGAFSPERAGSIPNDALYRYGYDHDMTPEEMDHFLSKKTGLLSLLGTNDLTQLSQQYGKDTEVTRILDAMAYQVAKLIGERAVAFKGAPIDQIILTGGIANSNVVTEGIRQYVEWIAPVSVYAGEMEMEALASGVFDVLEGTVAPKYYK</sequence>
<dbReference type="HAMAP" id="MF_00542">
    <property type="entry name" value="Butyrate_kinase"/>
    <property type="match status" value="1"/>
</dbReference>
<evidence type="ECO:0000313" key="11">
    <source>
        <dbReference type="EMBL" id="POA08283.1"/>
    </source>
</evidence>
<dbReference type="PROSITE" id="PS01076">
    <property type="entry name" value="ACETATE_KINASE_2"/>
    <property type="match status" value="1"/>
</dbReference>
<dbReference type="InterPro" id="IPR011245">
    <property type="entry name" value="Butyrate_kin"/>
</dbReference>
<dbReference type="GO" id="GO:0008776">
    <property type="term" value="F:acetate kinase activity"/>
    <property type="evidence" value="ECO:0007669"/>
    <property type="project" value="TreeGrafter"/>
</dbReference>
<evidence type="ECO:0000256" key="2">
    <source>
        <dbReference type="ARBA" id="ARBA00008748"/>
    </source>
</evidence>
<dbReference type="Proteomes" id="UP000242712">
    <property type="component" value="Unassembled WGS sequence"/>
</dbReference>
<name>A0A2K4FAI2_9STAP</name>
<evidence type="ECO:0000256" key="4">
    <source>
        <dbReference type="ARBA" id="ARBA00022679"/>
    </source>
</evidence>
<comment type="caution">
    <text evidence="11">The sequence shown here is derived from an EMBL/GenBank/DDBJ whole genome shotgun (WGS) entry which is preliminary data.</text>
</comment>
<dbReference type="PANTHER" id="PTHR21060">
    <property type="entry name" value="ACETATE KINASE"/>
    <property type="match status" value="1"/>
</dbReference>
<dbReference type="InterPro" id="IPR043129">
    <property type="entry name" value="ATPase_NBD"/>
</dbReference>
<evidence type="ECO:0000256" key="10">
    <source>
        <dbReference type="RuleBase" id="RU003835"/>
    </source>
</evidence>
<keyword evidence="6 9" id="KW-0418">Kinase</keyword>
<evidence type="ECO:0000256" key="3">
    <source>
        <dbReference type="ARBA" id="ARBA00022490"/>
    </source>
</evidence>
<dbReference type="InterPro" id="IPR023865">
    <property type="entry name" value="Aliphatic_acid_kinase_CS"/>
</dbReference>
<dbReference type="GO" id="GO:0005737">
    <property type="term" value="C:cytoplasm"/>
    <property type="evidence" value="ECO:0007669"/>
    <property type="project" value="UniProtKB-SubCell"/>
</dbReference>
<dbReference type="SUPFAM" id="SSF53067">
    <property type="entry name" value="Actin-like ATPase domain"/>
    <property type="match status" value="2"/>
</dbReference>